<evidence type="ECO:0000313" key="3">
    <source>
        <dbReference type="Proteomes" id="UP000823046"/>
    </source>
</evidence>
<dbReference type="PANTHER" id="PTHR43651">
    <property type="entry name" value="1,4-ALPHA-GLUCAN-BRANCHING ENZYME"/>
    <property type="match status" value="1"/>
</dbReference>
<dbReference type="InterPro" id="IPR044143">
    <property type="entry name" value="GlgB_N_E_set_prok"/>
</dbReference>
<dbReference type="EMBL" id="JADAQX010001035">
    <property type="protein sequence ID" value="KAF8819012.1"/>
    <property type="molecule type" value="Genomic_DNA"/>
</dbReference>
<keyword evidence="3" id="KW-1185">Reference proteome</keyword>
<proteinExistence type="predicted"/>
<dbReference type="Gene3D" id="3.20.20.80">
    <property type="entry name" value="Glycosidases"/>
    <property type="match status" value="1"/>
</dbReference>
<dbReference type="InterPro" id="IPR014756">
    <property type="entry name" value="Ig_E-set"/>
</dbReference>
<name>A0ABQ7J4U1_9APIC</name>
<dbReference type="PANTHER" id="PTHR43651:SF3">
    <property type="entry name" value="1,4-ALPHA-GLUCAN-BRANCHING ENZYME"/>
    <property type="match status" value="1"/>
</dbReference>
<accession>A0ABQ7J4U1</accession>
<dbReference type="Gene3D" id="2.60.40.10">
    <property type="entry name" value="Immunoglobulins"/>
    <property type="match status" value="1"/>
</dbReference>
<dbReference type="Pfam" id="PF02922">
    <property type="entry name" value="CBM_48"/>
    <property type="match status" value="1"/>
</dbReference>
<dbReference type="SUPFAM" id="SSF81296">
    <property type="entry name" value="E set domains"/>
    <property type="match status" value="1"/>
</dbReference>
<dbReference type="InterPro" id="IPR004193">
    <property type="entry name" value="Glyco_hydro_13_N"/>
</dbReference>
<evidence type="ECO:0000313" key="2">
    <source>
        <dbReference type="EMBL" id="KAF8819012.1"/>
    </source>
</evidence>
<reference evidence="2 3" key="1">
    <citation type="journal article" date="2020" name="bioRxiv">
        <title>Metabolic contributions of an alphaproteobacterial endosymbiont in the apicomplexan Cardiosporidium cionae.</title>
        <authorList>
            <person name="Hunter E.S."/>
            <person name="Paight C.J."/>
            <person name="Lane C.E."/>
        </authorList>
    </citation>
    <scope>NUCLEOTIDE SEQUENCE [LARGE SCALE GENOMIC DNA]</scope>
    <source>
        <strain evidence="2">ESH_2018</strain>
    </source>
</reference>
<comment type="caution">
    <text evidence="2">The sequence shown here is derived from an EMBL/GenBank/DDBJ whole genome shotgun (WGS) entry which is preliminary data.</text>
</comment>
<dbReference type="CDD" id="cd02855">
    <property type="entry name" value="E_set_GBE_prok_N"/>
    <property type="match status" value="1"/>
</dbReference>
<organism evidence="2 3">
    <name type="scientific">Cardiosporidium cionae</name>
    <dbReference type="NCBI Taxonomy" id="476202"/>
    <lineage>
        <taxon>Eukaryota</taxon>
        <taxon>Sar</taxon>
        <taxon>Alveolata</taxon>
        <taxon>Apicomplexa</taxon>
        <taxon>Aconoidasida</taxon>
        <taxon>Nephromycida</taxon>
        <taxon>Cardiosporidium</taxon>
    </lineage>
</organism>
<feature type="non-terminal residue" evidence="2">
    <location>
        <position position="379"/>
    </location>
</feature>
<evidence type="ECO:0000259" key="1">
    <source>
        <dbReference type="Pfam" id="PF02922"/>
    </source>
</evidence>
<gene>
    <name evidence="2" type="ORF">IE077_001918</name>
</gene>
<dbReference type="InterPro" id="IPR013783">
    <property type="entry name" value="Ig-like_fold"/>
</dbReference>
<dbReference type="Proteomes" id="UP000823046">
    <property type="component" value="Unassembled WGS sequence"/>
</dbReference>
<sequence length="379" mass="42868">MESIVPQEGNASPFSSHLLSVSPSATPAVSPDTMSSLFPNVAAEAKIPPSSLINEIKRTFYVSPLETYEKSLQLPLKDQEALSEGIHADPFSILGPHYLPSDGTRFTQRLMIRCWIKDAKTIDLHLLPSTSSSFHLTGCLSASMRCVKEWLFEMVFNITLSSPEETKDITSLFPKLFYELSVTYMRDPTQSLYKAYDPYQFGLLLSNFDLKLFQSGSCWHVDNLLGSKIVCIEGIDGIRFSVWAPTCQCVSVVGDWNGWERSAHPMRKRMEFGVWEIFIPGSLIGQKYGYSIVSTTHPKGFVKIDPYAQEFENPPATASIISGCDDAFKAPEDRFQWTDQEWISRRIEAYKTDAHRRSPMSIYEVHLPSWIRGDNNSYL</sequence>
<feature type="domain" description="Glycoside hydrolase family 13 N-terminal" evidence="1">
    <location>
        <begin position="234"/>
        <end position="308"/>
    </location>
</feature>
<protein>
    <submittedName>
        <fullName evidence="2">1,4-alpha-glucan-branching enzyme</fullName>
    </submittedName>
</protein>